<dbReference type="AlphaFoldDB" id="A0A7W7HYW8"/>
<reference evidence="1 2" key="1">
    <citation type="submission" date="2020-08" db="EMBL/GenBank/DDBJ databases">
        <title>Sequencing the genomes of 1000 actinobacteria strains.</title>
        <authorList>
            <person name="Klenk H.-P."/>
        </authorList>
    </citation>
    <scope>NUCLEOTIDE SEQUENCE [LARGE SCALE GENOMIC DNA]</scope>
    <source>
        <strain evidence="1 2">DSM 43149</strain>
    </source>
</reference>
<organism evidence="1 2">
    <name type="scientific">Actinoplanes digitatis</name>
    <dbReference type="NCBI Taxonomy" id="1868"/>
    <lineage>
        <taxon>Bacteria</taxon>
        <taxon>Bacillati</taxon>
        <taxon>Actinomycetota</taxon>
        <taxon>Actinomycetes</taxon>
        <taxon>Micromonosporales</taxon>
        <taxon>Micromonosporaceae</taxon>
        <taxon>Actinoplanes</taxon>
    </lineage>
</organism>
<evidence type="ECO:0000313" key="1">
    <source>
        <dbReference type="EMBL" id="MBB4763344.1"/>
    </source>
</evidence>
<accession>A0A7W7HYW8</accession>
<protein>
    <submittedName>
        <fullName evidence="1">Uncharacterized protein</fullName>
    </submittedName>
</protein>
<comment type="caution">
    <text evidence="1">The sequence shown here is derived from an EMBL/GenBank/DDBJ whole genome shotgun (WGS) entry which is preliminary data.</text>
</comment>
<dbReference type="RefSeq" id="WP_184994678.1">
    <property type="nucleotide sequence ID" value="NZ_BOMK01000010.1"/>
</dbReference>
<gene>
    <name evidence="1" type="ORF">BJ971_003900</name>
</gene>
<proteinExistence type="predicted"/>
<evidence type="ECO:0000313" key="2">
    <source>
        <dbReference type="Proteomes" id="UP000578112"/>
    </source>
</evidence>
<dbReference type="Proteomes" id="UP000578112">
    <property type="component" value="Unassembled WGS sequence"/>
</dbReference>
<dbReference type="EMBL" id="JACHNH010000001">
    <property type="protein sequence ID" value="MBB4763344.1"/>
    <property type="molecule type" value="Genomic_DNA"/>
</dbReference>
<sequence length="313" mass="34003">MGQTETPDARRRVWARLPDGTRQALADLPETDLRTLLLDLAATRAAAVTPADLMRRWRQDRFVRPAGGDPRALAAVEARIWHLLPAPVDGVELAPVTPLGTSSAVAPVSQNRIVTTMRTTEIISDATNTLAIEAATRRRHQSATGEIHLAAAHRHLRAQDFGTGRSAHFRLFCVVSSARDTGSGATEARLLTLHLSFWQRVLADLLPAAAPQLRLTVMDSPVIRERLDDTVLPALTGPVPIVEEPERVRGRGYYTDAALRIVADDDGQTVELGDGGFTTWTRQLMGDAKERCLVSCLATERLTALARPAGVSP</sequence>
<keyword evidence="2" id="KW-1185">Reference proteome</keyword>
<name>A0A7W7HYW8_9ACTN</name>